<dbReference type="PROSITE" id="PS50949">
    <property type="entry name" value="HTH_GNTR"/>
    <property type="match status" value="1"/>
</dbReference>
<dbReference type="EMBL" id="AP024525">
    <property type="protein sequence ID" value="BCT77918.1"/>
    <property type="molecule type" value="Genomic_DNA"/>
</dbReference>
<evidence type="ECO:0000256" key="2">
    <source>
        <dbReference type="ARBA" id="ARBA00023125"/>
    </source>
</evidence>
<dbReference type="Gene3D" id="1.10.10.10">
    <property type="entry name" value="Winged helix-like DNA-binding domain superfamily/Winged helix DNA-binding domain"/>
    <property type="match status" value="1"/>
</dbReference>
<keyword evidence="1" id="KW-0805">Transcription regulation</keyword>
<dbReference type="PANTHER" id="PTHR43537:SF45">
    <property type="entry name" value="GNTR FAMILY REGULATORY PROTEIN"/>
    <property type="match status" value="1"/>
</dbReference>
<gene>
    <name evidence="5" type="ORF">SCMU_37600</name>
</gene>
<dbReference type="PANTHER" id="PTHR43537">
    <property type="entry name" value="TRANSCRIPTIONAL REGULATOR, GNTR FAMILY"/>
    <property type="match status" value="1"/>
</dbReference>
<dbReference type="PRINTS" id="PR00035">
    <property type="entry name" value="HTHGNTR"/>
</dbReference>
<reference evidence="5 6" key="1">
    <citation type="journal article" date="2021" name="J. Biosci. Bioeng.">
        <title>Identification and characterization of a chc gene cluster responsible for the aromatization pathway of cyclohexanecarboxylate degradation in Sinomonas cyclohexanicum ATCC 51369.</title>
        <authorList>
            <person name="Yamamoto T."/>
            <person name="Hasegawa Y."/>
            <person name="Lau P.C.K."/>
            <person name="Iwaki H."/>
        </authorList>
    </citation>
    <scope>NUCLEOTIDE SEQUENCE [LARGE SCALE GENOMIC DNA]</scope>
    <source>
        <strain evidence="5 6">ATCC 51369</strain>
    </source>
</reference>
<protein>
    <recommendedName>
        <fullName evidence="4">HTH gntR-type domain-containing protein</fullName>
    </recommendedName>
</protein>
<dbReference type="Pfam" id="PF07729">
    <property type="entry name" value="FCD"/>
    <property type="match status" value="1"/>
</dbReference>
<dbReference type="Proteomes" id="UP001319861">
    <property type="component" value="Chromosome"/>
</dbReference>
<dbReference type="SMART" id="SM00895">
    <property type="entry name" value="FCD"/>
    <property type="match status" value="1"/>
</dbReference>
<dbReference type="InterPro" id="IPR008920">
    <property type="entry name" value="TF_FadR/GntR_C"/>
</dbReference>
<sequence length="308" mass="33767">MIVDNLPICGGLYDREEMAMAHQLLQPVVQETTPALIARQLRSAIGQGELAPGDQLNEAELSRRLGVSRGPLREAMQRLTQEGLLVSIRNRGVFVIEFTDNDVRDMYLARAAVERAAAARVIELDAAAGGTGLLEVAERMRDAAEQNDADALTEADVEFHALLVSLAKSPRLSRMHDTLMVETRMCITALASRYSSHIVRYEEHHEIARAIRDGKAEEADRLLVEHMDDAVTRLTQALRWPERAQTKGGSDRTCRSPPSACLVPCFGASGACAAASGQGIRRAEPPCTCTRGIPRCPRGRPRARARRP</sequence>
<dbReference type="SUPFAM" id="SSF46785">
    <property type="entry name" value="Winged helix' DNA-binding domain"/>
    <property type="match status" value="1"/>
</dbReference>
<evidence type="ECO:0000256" key="1">
    <source>
        <dbReference type="ARBA" id="ARBA00023015"/>
    </source>
</evidence>
<dbReference type="InterPro" id="IPR000524">
    <property type="entry name" value="Tscrpt_reg_HTH_GntR"/>
</dbReference>
<evidence type="ECO:0000256" key="3">
    <source>
        <dbReference type="ARBA" id="ARBA00023163"/>
    </source>
</evidence>
<evidence type="ECO:0000259" key="4">
    <source>
        <dbReference type="PROSITE" id="PS50949"/>
    </source>
</evidence>
<dbReference type="InterPro" id="IPR011711">
    <property type="entry name" value="GntR_C"/>
</dbReference>
<keyword evidence="6" id="KW-1185">Reference proteome</keyword>
<dbReference type="CDD" id="cd07377">
    <property type="entry name" value="WHTH_GntR"/>
    <property type="match status" value="1"/>
</dbReference>
<keyword evidence="3" id="KW-0804">Transcription</keyword>
<dbReference type="SUPFAM" id="SSF48008">
    <property type="entry name" value="GntR ligand-binding domain-like"/>
    <property type="match status" value="1"/>
</dbReference>
<dbReference type="InterPro" id="IPR036388">
    <property type="entry name" value="WH-like_DNA-bd_sf"/>
</dbReference>
<organism evidence="5 6">
    <name type="scientific">Sinomonas cyclohexanicum</name>
    <name type="common">Corynebacterium cyclohexanicum</name>
    <dbReference type="NCBI Taxonomy" id="322009"/>
    <lineage>
        <taxon>Bacteria</taxon>
        <taxon>Bacillati</taxon>
        <taxon>Actinomycetota</taxon>
        <taxon>Actinomycetes</taxon>
        <taxon>Micrococcales</taxon>
        <taxon>Micrococcaceae</taxon>
        <taxon>Sinomonas</taxon>
    </lineage>
</organism>
<dbReference type="Gene3D" id="1.20.120.530">
    <property type="entry name" value="GntR ligand-binding domain-like"/>
    <property type="match status" value="1"/>
</dbReference>
<proteinExistence type="predicted"/>
<dbReference type="SMART" id="SM00345">
    <property type="entry name" value="HTH_GNTR"/>
    <property type="match status" value="1"/>
</dbReference>
<dbReference type="Pfam" id="PF00392">
    <property type="entry name" value="GntR"/>
    <property type="match status" value="1"/>
</dbReference>
<accession>A0ABN6FQM7</accession>
<name>A0ABN6FQM7_SINCY</name>
<evidence type="ECO:0000313" key="6">
    <source>
        <dbReference type="Proteomes" id="UP001319861"/>
    </source>
</evidence>
<evidence type="ECO:0000313" key="5">
    <source>
        <dbReference type="EMBL" id="BCT77918.1"/>
    </source>
</evidence>
<dbReference type="InterPro" id="IPR036390">
    <property type="entry name" value="WH_DNA-bd_sf"/>
</dbReference>
<keyword evidence="2" id="KW-0238">DNA-binding</keyword>
<feature type="domain" description="HTH gntR-type" evidence="4">
    <location>
        <begin position="31"/>
        <end position="98"/>
    </location>
</feature>